<reference evidence="2 3" key="1">
    <citation type="submission" date="2019-03" db="EMBL/GenBank/DDBJ databases">
        <title>Genomic Encyclopedia of Type Strains, Phase IV (KMG-IV): sequencing the most valuable type-strain genomes for metagenomic binning, comparative biology and taxonomic classification.</title>
        <authorList>
            <person name="Goeker M."/>
        </authorList>
    </citation>
    <scope>NUCLEOTIDE SEQUENCE [LARGE SCALE GENOMIC DNA]</scope>
    <source>
        <strain evidence="2 3">DSM 19605</strain>
    </source>
</reference>
<dbReference type="EMBL" id="SNYL01000009">
    <property type="protein sequence ID" value="TDQ42497.1"/>
    <property type="molecule type" value="Genomic_DNA"/>
</dbReference>
<dbReference type="AlphaFoldDB" id="A0A4V3D640"/>
<protein>
    <submittedName>
        <fullName evidence="2">Uncharacterized protein</fullName>
    </submittedName>
</protein>
<proteinExistence type="predicted"/>
<evidence type="ECO:0000313" key="3">
    <source>
        <dbReference type="Proteomes" id="UP000295510"/>
    </source>
</evidence>
<organism evidence="2 3">
    <name type="scientific">Tepidicella xavieri</name>
    <dbReference type="NCBI Taxonomy" id="360241"/>
    <lineage>
        <taxon>Bacteria</taxon>
        <taxon>Pseudomonadati</taxon>
        <taxon>Pseudomonadota</taxon>
        <taxon>Betaproteobacteria</taxon>
        <taxon>Burkholderiales</taxon>
        <taxon>Tepidicella</taxon>
    </lineage>
</organism>
<keyword evidence="3" id="KW-1185">Reference proteome</keyword>
<sequence length="168" mass="18366">MPNRERLYRWLGQGTLGVCALLAAVALHAQAANRQVPTVQAPAPADGPLTERELAIVPKVYVGLKQCELGRSVRIEPDADAPGYFHLTMGQQRFRVRPVETTTGAVRLEDRAQGAVWIQLPNKSMLMSQRQGRRLADECANAVQRAAAEAMKANPSPHLLDVAQSPPR</sequence>
<dbReference type="RefSeq" id="WP_133597756.1">
    <property type="nucleotide sequence ID" value="NZ_SNYL01000009.1"/>
</dbReference>
<comment type="caution">
    <text evidence="2">The sequence shown here is derived from an EMBL/GenBank/DDBJ whole genome shotgun (WGS) entry which is preliminary data.</text>
</comment>
<name>A0A4V3D640_9BURK</name>
<keyword evidence="1" id="KW-0732">Signal</keyword>
<dbReference type="Proteomes" id="UP000295510">
    <property type="component" value="Unassembled WGS sequence"/>
</dbReference>
<gene>
    <name evidence="2" type="ORF">DFR43_10967</name>
</gene>
<evidence type="ECO:0000256" key="1">
    <source>
        <dbReference type="SAM" id="SignalP"/>
    </source>
</evidence>
<evidence type="ECO:0000313" key="2">
    <source>
        <dbReference type="EMBL" id="TDQ42497.1"/>
    </source>
</evidence>
<dbReference type="OrthoDB" id="5297272at2"/>
<feature type="chain" id="PRO_5020372215" evidence="1">
    <location>
        <begin position="32"/>
        <end position="168"/>
    </location>
</feature>
<feature type="signal peptide" evidence="1">
    <location>
        <begin position="1"/>
        <end position="31"/>
    </location>
</feature>
<accession>A0A4V3D640</accession>